<dbReference type="OrthoDB" id="9799821at2"/>
<feature type="domain" description="EamA" evidence="8">
    <location>
        <begin position="12"/>
        <end position="88"/>
    </location>
</feature>
<dbReference type="Pfam" id="PF00892">
    <property type="entry name" value="EamA"/>
    <property type="match status" value="1"/>
</dbReference>
<evidence type="ECO:0000313" key="10">
    <source>
        <dbReference type="Proteomes" id="UP000297597"/>
    </source>
</evidence>
<gene>
    <name evidence="9" type="ORF">Pmgp_00627</name>
</gene>
<keyword evidence="4 7" id="KW-0812">Transmembrane</keyword>
<evidence type="ECO:0000259" key="8">
    <source>
        <dbReference type="Pfam" id="PF00892"/>
    </source>
</evidence>
<dbReference type="AlphaFoldDB" id="A0A4Y7RW87"/>
<dbReference type="InterPro" id="IPR051258">
    <property type="entry name" value="Diverse_Substrate_Transporter"/>
</dbReference>
<proteinExistence type="inferred from homology"/>
<comment type="subcellular location">
    <subcellularLocation>
        <location evidence="1">Cell membrane</location>
        <topology evidence="1">Multi-pass membrane protein</topology>
    </subcellularLocation>
</comment>
<feature type="transmembrane region" description="Helical" evidence="7">
    <location>
        <begin position="46"/>
        <end position="65"/>
    </location>
</feature>
<keyword evidence="5 7" id="KW-1133">Transmembrane helix</keyword>
<evidence type="ECO:0000256" key="2">
    <source>
        <dbReference type="ARBA" id="ARBA00007362"/>
    </source>
</evidence>
<evidence type="ECO:0000256" key="6">
    <source>
        <dbReference type="ARBA" id="ARBA00023136"/>
    </source>
</evidence>
<dbReference type="Gene3D" id="1.10.3730.20">
    <property type="match status" value="1"/>
</dbReference>
<keyword evidence="10" id="KW-1185">Reference proteome</keyword>
<evidence type="ECO:0000256" key="7">
    <source>
        <dbReference type="SAM" id="Phobius"/>
    </source>
</evidence>
<dbReference type="Proteomes" id="UP000297597">
    <property type="component" value="Unassembled WGS sequence"/>
</dbReference>
<protein>
    <recommendedName>
        <fullName evidence="8">EamA domain-containing protein</fullName>
    </recommendedName>
</protein>
<dbReference type="PANTHER" id="PTHR42920:SF5">
    <property type="entry name" value="EAMA DOMAIN-CONTAINING PROTEIN"/>
    <property type="match status" value="1"/>
</dbReference>
<sequence length="106" mass="11591">MSKMRGFNLDLSWLTVANVLYLGIVAMALPIFLWNYALLHYDASEAGLFINLVPVFSVISAMLFLGERVNAGQLIAGGVVILGVLLSSGFSVKNRTIRSNWYDAGH</sequence>
<keyword evidence="3" id="KW-1003">Cell membrane</keyword>
<feature type="transmembrane region" description="Helical" evidence="7">
    <location>
        <begin position="12"/>
        <end position="34"/>
    </location>
</feature>
<dbReference type="InterPro" id="IPR000620">
    <property type="entry name" value="EamA_dom"/>
</dbReference>
<evidence type="ECO:0000256" key="5">
    <source>
        <dbReference type="ARBA" id="ARBA00022989"/>
    </source>
</evidence>
<dbReference type="GO" id="GO:0005886">
    <property type="term" value="C:plasma membrane"/>
    <property type="evidence" value="ECO:0007669"/>
    <property type="project" value="UniProtKB-SubCell"/>
</dbReference>
<keyword evidence="6 7" id="KW-0472">Membrane</keyword>
<evidence type="ECO:0000256" key="1">
    <source>
        <dbReference type="ARBA" id="ARBA00004651"/>
    </source>
</evidence>
<feature type="transmembrane region" description="Helical" evidence="7">
    <location>
        <begin position="71"/>
        <end position="92"/>
    </location>
</feature>
<dbReference type="PANTHER" id="PTHR42920">
    <property type="entry name" value="OS03G0707200 PROTEIN-RELATED"/>
    <property type="match status" value="1"/>
</dbReference>
<evidence type="ECO:0000256" key="3">
    <source>
        <dbReference type="ARBA" id="ARBA00022475"/>
    </source>
</evidence>
<dbReference type="EMBL" id="QFFZ01000004">
    <property type="protein sequence ID" value="TEB12989.1"/>
    <property type="molecule type" value="Genomic_DNA"/>
</dbReference>
<comment type="similarity">
    <text evidence="2">Belongs to the EamA transporter family.</text>
</comment>
<accession>A0A4Y7RW87</accession>
<reference evidence="9 10" key="1">
    <citation type="journal article" date="2018" name="Environ. Microbiol.">
        <title>Novel energy conservation strategies and behaviour of Pelotomaculum schinkii driving syntrophic propionate catabolism.</title>
        <authorList>
            <person name="Hidalgo-Ahumada C.A.P."/>
            <person name="Nobu M.K."/>
            <person name="Narihiro T."/>
            <person name="Tamaki H."/>
            <person name="Liu W.T."/>
            <person name="Kamagata Y."/>
            <person name="Stams A.J.M."/>
            <person name="Imachi H."/>
            <person name="Sousa D.Z."/>
        </authorList>
    </citation>
    <scope>NUCLEOTIDE SEQUENCE [LARGE SCALE GENOMIC DNA]</scope>
    <source>
        <strain evidence="9 10">MGP</strain>
    </source>
</reference>
<evidence type="ECO:0000256" key="4">
    <source>
        <dbReference type="ARBA" id="ARBA00022692"/>
    </source>
</evidence>
<name>A0A4Y7RW87_9FIRM</name>
<dbReference type="SUPFAM" id="SSF103481">
    <property type="entry name" value="Multidrug resistance efflux transporter EmrE"/>
    <property type="match status" value="1"/>
</dbReference>
<dbReference type="InterPro" id="IPR037185">
    <property type="entry name" value="EmrE-like"/>
</dbReference>
<comment type="caution">
    <text evidence="9">The sequence shown here is derived from an EMBL/GenBank/DDBJ whole genome shotgun (WGS) entry which is preliminary data.</text>
</comment>
<organism evidence="9 10">
    <name type="scientific">Pelotomaculum propionicicum</name>
    <dbReference type="NCBI Taxonomy" id="258475"/>
    <lineage>
        <taxon>Bacteria</taxon>
        <taxon>Bacillati</taxon>
        <taxon>Bacillota</taxon>
        <taxon>Clostridia</taxon>
        <taxon>Eubacteriales</taxon>
        <taxon>Desulfotomaculaceae</taxon>
        <taxon>Pelotomaculum</taxon>
    </lineage>
</organism>
<evidence type="ECO:0000313" key="9">
    <source>
        <dbReference type="EMBL" id="TEB12989.1"/>
    </source>
</evidence>